<evidence type="ECO:0000313" key="2">
    <source>
        <dbReference type="EMBL" id="OAD71964.1"/>
    </source>
</evidence>
<dbReference type="RefSeq" id="XP_018290004.1">
    <property type="nucleotide sequence ID" value="XM_018436188.1"/>
</dbReference>
<dbReference type="InParanoid" id="A0A167M6N3"/>
<feature type="signal peptide" evidence="1">
    <location>
        <begin position="1"/>
        <end position="16"/>
    </location>
</feature>
<feature type="chain" id="PRO_5007890211" evidence="1">
    <location>
        <begin position="17"/>
        <end position="348"/>
    </location>
</feature>
<sequence>MLPFSWLCLIAESVFGNMAYKKEKKRLSYQRKTKGYKSIMTGICQIAPNSSDEYKNLLVKMKEMEKSMVDVRGELTTMHKAICAGFGQGNESQTSASVSLDNPSVAASSIVRIPAGVASEISCENKDKVFKLIRGYMRRDKFTSNDPALVSANEAKPRWEMNVFFNRSPNKEIVANLLGYLLPKFVGQDIKTSKFHTMVHTNFQSTTCKDREDPMVRAATNTHGRRAARETEHFNRCVMAYVLNKDVIDALMKRNCSGMMIRSAMSEGESEDEFPGRPCKRIVKVTRPFWRSDEFNNLIFNIDEIVKENLGNNIRQLLDRNLASLSEKPVPDDVALCFPPWTLRDGPQ</sequence>
<keyword evidence="3" id="KW-1185">Reference proteome</keyword>
<dbReference type="GeneID" id="28997094"/>
<protein>
    <submittedName>
        <fullName evidence="2">Uncharacterized protein</fullName>
    </submittedName>
</protein>
<dbReference type="VEuPathDB" id="FungiDB:PHYBLDRAFT_169875"/>
<dbReference type="Proteomes" id="UP000077315">
    <property type="component" value="Unassembled WGS sequence"/>
</dbReference>
<evidence type="ECO:0000256" key="1">
    <source>
        <dbReference type="SAM" id="SignalP"/>
    </source>
</evidence>
<accession>A0A167M6N3</accession>
<organism evidence="2 3">
    <name type="scientific">Phycomyces blakesleeanus (strain ATCC 8743b / DSM 1359 / FGSC 10004 / NBRC 33097 / NRRL 1555)</name>
    <dbReference type="NCBI Taxonomy" id="763407"/>
    <lineage>
        <taxon>Eukaryota</taxon>
        <taxon>Fungi</taxon>
        <taxon>Fungi incertae sedis</taxon>
        <taxon>Mucoromycota</taxon>
        <taxon>Mucoromycotina</taxon>
        <taxon>Mucoromycetes</taxon>
        <taxon>Mucorales</taxon>
        <taxon>Phycomycetaceae</taxon>
        <taxon>Phycomyces</taxon>
    </lineage>
</organism>
<dbReference type="EMBL" id="KV440984">
    <property type="protein sequence ID" value="OAD71964.1"/>
    <property type="molecule type" value="Genomic_DNA"/>
</dbReference>
<dbReference type="AlphaFoldDB" id="A0A167M6N3"/>
<evidence type="ECO:0000313" key="3">
    <source>
        <dbReference type="Proteomes" id="UP000077315"/>
    </source>
</evidence>
<proteinExistence type="predicted"/>
<reference evidence="3" key="1">
    <citation type="submission" date="2015-06" db="EMBL/GenBank/DDBJ databases">
        <title>Expansion of signal transduction pathways in fungi by whole-genome duplication.</title>
        <authorList>
            <consortium name="DOE Joint Genome Institute"/>
            <person name="Corrochano L.M."/>
            <person name="Kuo A."/>
            <person name="Marcet-Houben M."/>
            <person name="Polaino S."/>
            <person name="Salamov A."/>
            <person name="Villalobos J.M."/>
            <person name="Alvarez M.I."/>
            <person name="Avalos J."/>
            <person name="Benito E.P."/>
            <person name="Benoit I."/>
            <person name="Burger G."/>
            <person name="Camino L.P."/>
            <person name="Canovas D."/>
            <person name="Cerda-Olmedo E."/>
            <person name="Cheng J.-F."/>
            <person name="Dominguez A."/>
            <person name="Elias M."/>
            <person name="Eslava A.P."/>
            <person name="Glaser F."/>
            <person name="Grimwood J."/>
            <person name="Gutierrez G."/>
            <person name="Heitman J."/>
            <person name="Henrissat B."/>
            <person name="Iturriaga E.A."/>
            <person name="Lang B.F."/>
            <person name="Lavin J.L."/>
            <person name="Lee S."/>
            <person name="Li W."/>
            <person name="Lindquist E."/>
            <person name="Lopez-Garcia S."/>
            <person name="Luque E.M."/>
            <person name="Marcos A.T."/>
            <person name="Martin J."/>
            <person name="McCluskey K."/>
            <person name="Medina H.R."/>
            <person name="Miralles-Duran A."/>
            <person name="Miyazaki A."/>
            <person name="Munoz-Torres E."/>
            <person name="Oguiza J.A."/>
            <person name="Ohm R."/>
            <person name="Olmedo M."/>
            <person name="Orejas M."/>
            <person name="Ortiz-Castellanos L."/>
            <person name="Pisabarro A.G."/>
            <person name="Rodriguez-Romero J."/>
            <person name="Ruiz-Herrera J."/>
            <person name="Ruiz-Vazquez R."/>
            <person name="Sanz C."/>
            <person name="Schackwitz W."/>
            <person name="Schmutz J."/>
            <person name="Shahriari M."/>
            <person name="Shelest E."/>
            <person name="Silva-Franco F."/>
            <person name="Soanes D."/>
            <person name="Syed K."/>
            <person name="Tagua V.G."/>
            <person name="Talbot N.J."/>
            <person name="Thon M."/>
            <person name="De vries R.P."/>
            <person name="Wiebenga A."/>
            <person name="Yadav J.S."/>
            <person name="Braun E.L."/>
            <person name="Baker S."/>
            <person name="Garre V."/>
            <person name="Horwitz B."/>
            <person name="Torres-Martinez S."/>
            <person name="Idnurm A."/>
            <person name="Herrera-Estrella A."/>
            <person name="Gabaldon T."/>
            <person name="Grigoriev I.V."/>
        </authorList>
    </citation>
    <scope>NUCLEOTIDE SEQUENCE [LARGE SCALE GENOMIC DNA]</scope>
    <source>
        <strain evidence="3">NRRL 1555(-)</strain>
    </source>
</reference>
<name>A0A167M6N3_PHYB8</name>
<keyword evidence="1" id="KW-0732">Signal</keyword>
<gene>
    <name evidence="2" type="ORF">PHYBLDRAFT_169875</name>
</gene>